<evidence type="ECO:0000256" key="8">
    <source>
        <dbReference type="SAM" id="MobiDB-lite"/>
    </source>
</evidence>
<reference evidence="10" key="2">
    <citation type="submission" date="2014-05" db="EMBL/GenBank/DDBJ databases">
        <title>The genome and life-stage specific transcriptomes of Globodera pallida elucidate key aspects of plant parasitism by a cyst nematode.</title>
        <authorList>
            <person name="Cotton J.A."/>
            <person name="Lilley C.J."/>
            <person name="Jones L.M."/>
            <person name="Kikuchi T."/>
            <person name="Reid A.J."/>
            <person name="Thorpe P."/>
            <person name="Tsai I.J."/>
            <person name="Beasley H."/>
            <person name="Blok V."/>
            <person name="Cock P.J.A."/>
            <person name="Van den Akker S.E."/>
            <person name="Holroyd N."/>
            <person name="Hunt M."/>
            <person name="Mantelin S."/>
            <person name="Naghra H."/>
            <person name="Pain A."/>
            <person name="Palomares-Rius J.E."/>
            <person name="Zarowiecki M."/>
            <person name="Berriman M."/>
            <person name="Jones J.T."/>
            <person name="Urwin P.E."/>
        </authorList>
    </citation>
    <scope>NUCLEOTIDE SEQUENCE [LARGE SCALE GENOMIC DNA]</scope>
    <source>
        <strain evidence="10">Lindley</strain>
    </source>
</reference>
<accession>A0A183C974</accession>
<dbReference type="InterPro" id="IPR011496">
    <property type="entry name" value="O-GlcNAcase_cat"/>
</dbReference>
<dbReference type="WBParaSite" id="GPLIN_000942200">
    <property type="protein sequence ID" value="GPLIN_000942200"/>
    <property type="gene ID" value="GPLIN_000942200"/>
</dbReference>
<dbReference type="GO" id="GO:0102571">
    <property type="term" value="F:[protein]-3-O-(N-acetyl-D-glucosaminyl)-L-serine/L-threonine O-N-acetyl-alpha-D-glucosaminase activity"/>
    <property type="evidence" value="ECO:0007669"/>
    <property type="project" value="UniProtKB-EC"/>
</dbReference>
<evidence type="ECO:0000259" key="9">
    <source>
        <dbReference type="PROSITE" id="PS52009"/>
    </source>
</evidence>
<keyword evidence="1" id="KW-0378">Hydrolase</keyword>
<dbReference type="Proteomes" id="UP000050741">
    <property type="component" value="Unassembled WGS sequence"/>
</dbReference>
<dbReference type="Gene3D" id="3.20.20.80">
    <property type="entry name" value="Glycosidases"/>
    <property type="match status" value="1"/>
</dbReference>
<proteinExistence type="predicted"/>
<comment type="catalytic activity">
    <reaction evidence="5">
        <text>3-O-(N-acetyl-beta-D-glucosaminyl)-L-threonyl-[protein] + H2O = L-threonyl-[protein] + N-acetyl-D-glucosamine</text>
        <dbReference type="Rhea" id="RHEA:48892"/>
        <dbReference type="Rhea" id="RHEA-COMP:11060"/>
        <dbReference type="Rhea" id="RHEA-COMP:12252"/>
        <dbReference type="ChEBI" id="CHEBI:15377"/>
        <dbReference type="ChEBI" id="CHEBI:30013"/>
        <dbReference type="ChEBI" id="CHEBI:90840"/>
        <dbReference type="ChEBI" id="CHEBI:506227"/>
        <dbReference type="EC" id="3.2.1.169"/>
    </reaction>
</comment>
<keyword evidence="10" id="KW-1185">Reference proteome</keyword>
<dbReference type="EC" id="3.2.1.169" evidence="6"/>
<evidence type="ECO:0000313" key="10">
    <source>
        <dbReference type="Proteomes" id="UP000050741"/>
    </source>
</evidence>
<comment type="catalytic activity">
    <reaction evidence="4">
        <text>3-O-(N-acetyl-beta-D-glucosaminyl)-L-seryl-[protein] + H2O = N-acetyl-D-glucosamine + L-seryl-[protein]</text>
        <dbReference type="Rhea" id="RHEA:48876"/>
        <dbReference type="Rhea" id="RHEA-COMP:9863"/>
        <dbReference type="Rhea" id="RHEA-COMP:12251"/>
        <dbReference type="ChEBI" id="CHEBI:15377"/>
        <dbReference type="ChEBI" id="CHEBI:29999"/>
        <dbReference type="ChEBI" id="CHEBI:90838"/>
        <dbReference type="ChEBI" id="CHEBI:506227"/>
        <dbReference type="EC" id="3.2.1.169"/>
    </reaction>
</comment>
<dbReference type="FunFam" id="3.20.20.80:FF:000009">
    <property type="entry name" value="O-GlcNAcase BT_4395"/>
    <property type="match status" value="1"/>
</dbReference>
<dbReference type="AlphaFoldDB" id="A0A183C974"/>
<name>A0A183C974_GLOPA</name>
<evidence type="ECO:0000256" key="7">
    <source>
        <dbReference type="ARBA" id="ARBA00076634"/>
    </source>
</evidence>
<dbReference type="Pfam" id="PF07555">
    <property type="entry name" value="NAGidase"/>
    <property type="match status" value="1"/>
</dbReference>
<dbReference type="InterPro" id="IPR017853">
    <property type="entry name" value="GH"/>
</dbReference>
<dbReference type="InterPro" id="IPR051822">
    <property type="entry name" value="Glycosyl_Hydrolase_84"/>
</dbReference>
<dbReference type="PANTHER" id="PTHR13170">
    <property type="entry name" value="O-GLCNACASE"/>
    <property type="match status" value="1"/>
</dbReference>
<dbReference type="Gene3D" id="1.20.58.240">
    <property type="entry name" value="STAT, domain 1"/>
    <property type="match status" value="1"/>
</dbReference>
<dbReference type="Gene3D" id="3.40.630.30">
    <property type="match status" value="1"/>
</dbReference>
<reference evidence="11" key="3">
    <citation type="submission" date="2016-06" db="UniProtKB">
        <authorList>
            <consortium name="WormBaseParasite"/>
        </authorList>
    </citation>
    <scope>IDENTIFICATION</scope>
</reference>
<sequence length="884" mass="98487">MAEKGYICGVVEGFYGRPWTTEQRKHLFTLLRKFGMNTYLYAPKDDLKHRAEWRLLYTPEEAALLESLIKAAKDNGITFVYALSPGIDIVYSSAKELKAIRDKLTQVRSLGCTAFSLLFDDIEASMNEMDRKQFSSFALAQLTVSNSIFESLGCSPFFFCPTEYCESSASPSLEESDYLNLLGSKLHPDIHILWTGPRVVSRFLTVDHLQKVTNVLRRKPLIWDNLHANDYDPKRVFMGPFLGRSVAIKNVTSGLLLNPNCKYEANYVPFFTLAEWVQSGLDAPKVEEDSNVVLESSVSEEAMKVVERSKSTRLYHPITSLRRALEDWLPQFYRGPGPTIPPLSQRETQSIATIIGPSMMRSSSEVPPPQIRTCEGNEFLTDLPPPIYTSPIGSATTVTVQAFPLSEAIIGVVEAHDASSSSTEPQTVNSLTVNYNEPMEIPFSGGKEDRIMSTTDRAKETDSMEFGEEQTTTNGRIGGGQKSPLDSLNGSDVGKINLESVALFVDIFYLPFDYGKRGAGLFSELKWLYENAQLLHSEGPESNECEEWHRRFKEFSRTTNQLTELYKHVIHLPNKSLLQEIFPYLWEAQGLFSVLCALLKWMRKGNLLIAPTESSTWGLEDVDADSEPWALGGGFLPDMQKLVIASPKVGEMFTVKYAIPLSLTCYSIRPVDLLSLDKLLLFDLFALSEEFFFDLTFAPFLKYGAPSHHFAAECADEDANGEANSSDGGLCSLALGILNASGLVESFNSEFIAKFRQKYLPPLANEQQMEEDTHSTGDNTSLDAEMIEQKLTIPLHLSSDFLASYPSLVEIRWLMGSNEAVSVRRLLHCVSASLALNGSNGFFTIVGSDCGERIELLSRLGLQPLVHRDIDGLKDGFVVMGHAL</sequence>
<evidence type="ECO:0000256" key="3">
    <source>
        <dbReference type="ARBA" id="ARBA00030512"/>
    </source>
</evidence>
<protein>
    <recommendedName>
        <fullName evidence="6">protein O-GlcNAcase</fullName>
        <ecNumber evidence="6">3.2.1.169</ecNumber>
    </recommendedName>
    <alternativeName>
        <fullName evidence="3">Beta-N-acetylhexosaminidase</fullName>
    </alternativeName>
    <alternativeName>
        <fullName evidence="7">Beta-hexosaminidase</fullName>
    </alternativeName>
</protein>
<dbReference type="PANTHER" id="PTHR13170:SF16">
    <property type="entry name" value="PROTEIN O-GLCNACASE"/>
    <property type="match status" value="1"/>
</dbReference>
<dbReference type="GO" id="GO:0016231">
    <property type="term" value="F:beta-N-acetylglucosaminidase activity"/>
    <property type="evidence" value="ECO:0007669"/>
    <property type="project" value="TreeGrafter"/>
</dbReference>
<keyword evidence="2" id="KW-0326">Glycosidase</keyword>
<feature type="domain" description="GH84" evidence="9">
    <location>
        <begin position="6"/>
        <end position="281"/>
    </location>
</feature>
<organism evidence="10 11">
    <name type="scientific">Globodera pallida</name>
    <name type="common">Potato cyst nematode worm</name>
    <name type="synonym">Heterodera pallida</name>
    <dbReference type="NCBI Taxonomy" id="36090"/>
    <lineage>
        <taxon>Eukaryota</taxon>
        <taxon>Metazoa</taxon>
        <taxon>Ecdysozoa</taxon>
        <taxon>Nematoda</taxon>
        <taxon>Chromadorea</taxon>
        <taxon>Rhabditida</taxon>
        <taxon>Tylenchina</taxon>
        <taxon>Tylenchomorpha</taxon>
        <taxon>Tylenchoidea</taxon>
        <taxon>Heteroderidae</taxon>
        <taxon>Heteroderinae</taxon>
        <taxon>Globodera</taxon>
    </lineage>
</organism>
<dbReference type="PROSITE" id="PS52009">
    <property type="entry name" value="GH84"/>
    <property type="match status" value="1"/>
</dbReference>
<reference evidence="10" key="1">
    <citation type="submission" date="2013-12" db="EMBL/GenBank/DDBJ databases">
        <authorList>
            <person name="Aslett M."/>
        </authorList>
    </citation>
    <scope>NUCLEOTIDE SEQUENCE [LARGE SCALE GENOMIC DNA]</scope>
    <source>
        <strain evidence="10">Lindley</strain>
    </source>
</reference>
<evidence type="ECO:0000256" key="2">
    <source>
        <dbReference type="ARBA" id="ARBA00023295"/>
    </source>
</evidence>
<dbReference type="SUPFAM" id="SSF51445">
    <property type="entry name" value="(Trans)glycosidases"/>
    <property type="match status" value="1"/>
</dbReference>
<dbReference type="GO" id="GO:0009100">
    <property type="term" value="P:glycoprotein metabolic process"/>
    <property type="evidence" value="ECO:0007669"/>
    <property type="project" value="TreeGrafter"/>
</dbReference>
<evidence type="ECO:0000256" key="5">
    <source>
        <dbReference type="ARBA" id="ARBA00052136"/>
    </source>
</evidence>
<evidence type="ECO:0000313" key="11">
    <source>
        <dbReference type="WBParaSite" id="GPLIN_000942200"/>
    </source>
</evidence>
<evidence type="ECO:0000256" key="6">
    <source>
        <dbReference type="ARBA" id="ARBA00066938"/>
    </source>
</evidence>
<feature type="region of interest" description="Disordered" evidence="8">
    <location>
        <begin position="457"/>
        <end position="486"/>
    </location>
</feature>
<evidence type="ECO:0000256" key="4">
    <source>
        <dbReference type="ARBA" id="ARBA00050933"/>
    </source>
</evidence>
<evidence type="ECO:0000256" key="1">
    <source>
        <dbReference type="ARBA" id="ARBA00022801"/>
    </source>
</evidence>